<dbReference type="RefSeq" id="WP_162415031.1">
    <property type="nucleotide sequence ID" value="NZ_JAHQXE010000007.1"/>
</dbReference>
<protein>
    <submittedName>
        <fullName evidence="1">Hvo_1808 family surface protein</fullName>
    </submittedName>
</protein>
<gene>
    <name evidence="1" type="ORF">KTS37_18640</name>
</gene>
<name>A0AA41KDS1_9EURY</name>
<dbReference type="NCBIfam" id="NF038145">
    <property type="entry name" value="Hvo_1808_fam"/>
    <property type="match status" value="1"/>
</dbReference>
<proteinExistence type="predicted"/>
<dbReference type="Proteomes" id="UP001166304">
    <property type="component" value="Unassembled WGS sequence"/>
</dbReference>
<reference evidence="1" key="1">
    <citation type="submission" date="2021-06" db="EMBL/GenBank/DDBJ databases">
        <title>New haloarchaea isolates fom saline soil.</title>
        <authorList>
            <person name="Duran-Viseras A."/>
            <person name="Sanchez-Porro C.S."/>
            <person name="Ventosa A."/>
        </authorList>
    </citation>
    <scope>NUCLEOTIDE SEQUENCE</scope>
    <source>
        <strain evidence="1">JCM 18369</strain>
    </source>
</reference>
<comment type="caution">
    <text evidence="1">The sequence shown here is derived from an EMBL/GenBank/DDBJ whole genome shotgun (WGS) entry which is preliminary data.</text>
</comment>
<accession>A0AA41KDS1</accession>
<evidence type="ECO:0000313" key="2">
    <source>
        <dbReference type="Proteomes" id="UP001166304"/>
    </source>
</evidence>
<dbReference type="AlphaFoldDB" id="A0AA41KDS1"/>
<dbReference type="InterPro" id="IPR047792">
    <property type="entry name" value="Hvo_1808-like"/>
</dbReference>
<dbReference type="PROSITE" id="PS51257">
    <property type="entry name" value="PROKAR_LIPOPROTEIN"/>
    <property type="match status" value="1"/>
</dbReference>
<sequence>MRRERLLALSLALAAVLAGCSVPSFGGSDHPATPAGEDAIGWEDGYWYDDPVRVTTGDGLNETEREAVVARTMARVEQIRQREFEESVPVSVISRAEYRNRSRGNGSGGGPPEDPWNDQVWEALLLIGEDSGSSEELDDTLSTTVQGYYSPSRDEIVIVSPTETPQIDRRTLSHELVHALQDQQFGLNGSAETQDTQLSRQGVTEGEANYVRIFYERRCGDQWECIALPDRASEGSGDGNESATQQPSYNEGLFTVLYQPYVTGPAFVHSIREDGGWDAVDALHDDFPDSTEQVLHPEKYPDEKPVAVDVSDRSSDAWDRFDHDPVGDTVGEASIYATVYHNDQTDGDRYSYESEASEGWAGDLVVPYRNGSGGYGYVWETRWDTEEDAREFADAYRGALVEEHDASQLRANVYVVPEGDQFADAFRVVRSGKTVRIVNGPTVGDLSEIHRAET</sequence>
<organism evidence="1 2">
    <name type="scientific">Haloarcula salina</name>
    <dbReference type="NCBI Taxonomy" id="1429914"/>
    <lineage>
        <taxon>Archaea</taxon>
        <taxon>Methanobacteriati</taxon>
        <taxon>Methanobacteriota</taxon>
        <taxon>Stenosarchaea group</taxon>
        <taxon>Halobacteria</taxon>
        <taxon>Halobacteriales</taxon>
        <taxon>Haloarculaceae</taxon>
        <taxon>Haloarcula</taxon>
    </lineage>
</organism>
<keyword evidence="2" id="KW-1185">Reference proteome</keyword>
<dbReference type="EMBL" id="JAHQXE010000007">
    <property type="protein sequence ID" value="MBV0903805.1"/>
    <property type="molecule type" value="Genomic_DNA"/>
</dbReference>
<evidence type="ECO:0000313" key="1">
    <source>
        <dbReference type="EMBL" id="MBV0903805.1"/>
    </source>
</evidence>